<dbReference type="PANTHER" id="PTHR33609:SF1">
    <property type="entry name" value="TRANSPOSASE"/>
    <property type="match status" value="1"/>
</dbReference>
<protein>
    <recommendedName>
        <fullName evidence="3">Transposase</fullName>
    </recommendedName>
</protein>
<dbReference type="EMBL" id="ATHO01000157">
    <property type="protein sequence ID" value="EQB00632.1"/>
    <property type="molecule type" value="Genomic_DNA"/>
</dbReference>
<dbReference type="AlphaFoldDB" id="T0GIT4"/>
<name>T0GIT4_9SPHN</name>
<dbReference type="PANTHER" id="PTHR33609">
    <property type="entry name" value="LOW CALCIUM RESPONSE LOCUS PROTEIN S"/>
    <property type="match status" value="1"/>
</dbReference>
<dbReference type="SUPFAM" id="SSF46689">
    <property type="entry name" value="Homeodomain-like"/>
    <property type="match status" value="1"/>
</dbReference>
<dbReference type="GO" id="GO:0004803">
    <property type="term" value="F:transposase activity"/>
    <property type="evidence" value="ECO:0007669"/>
    <property type="project" value="InterPro"/>
</dbReference>
<reference evidence="1 2" key="1">
    <citation type="journal article" date="2013" name="Genome Announc.">
        <title>Draft Genome Sequence of Sphingobium quisquiliarum Strain P25T, a Novel Hexachlorocyclohexane (HCH)-Degrading Bacterium Isolated from an HCH Dumpsite.</title>
        <authorList>
            <person name="Kumar Singh A."/>
            <person name="Sangwan N."/>
            <person name="Sharma A."/>
            <person name="Gupta V."/>
            <person name="Khurana J.P."/>
            <person name="Lal R."/>
        </authorList>
    </citation>
    <scope>NUCLEOTIDE SEQUENCE [LARGE SCALE GENOMIC DNA]</scope>
    <source>
        <strain evidence="1 2">P25</strain>
    </source>
</reference>
<accession>T0GIT4</accession>
<dbReference type="GO" id="GO:0006313">
    <property type="term" value="P:DNA transposition"/>
    <property type="evidence" value="ECO:0007669"/>
    <property type="project" value="InterPro"/>
</dbReference>
<evidence type="ECO:0000313" key="2">
    <source>
        <dbReference type="Proteomes" id="UP000015525"/>
    </source>
</evidence>
<dbReference type="GO" id="GO:0003677">
    <property type="term" value="F:DNA binding"/>
    <property type="evidence" value="ECO:0007669"/>
    <property type="project" value="InterPro"/>
</dbReference>
<dbReference type="Proteomes" id="UP000015525">
    <property type="component" value="Unassembled WGS sequence"/>
</dbReference>
<evidence type="ECO:0000313" key="1">
    <source>
        <dbReference type="EMBL" id="EQB00632.1"/>
    </source>
</evidence>
<dbReference type="InterPro" id="IPR009057">
    <property type="entry name" value="Homeodomain-like_sf"/>
</dbReference>
<dbReference type="InterPro" id="IPR002514">
    <property type="entry name" value="Transposase_8"/>
</dbReference>
<dbReference type="Pfam" id="PF01527">
    <property type="entry name" value="HTH_Tnp_1"/>
    <property type="match status" value="1"/>
</dbReference>
<evidence type="ECO:0008006" key="3">
    <source>
        <dbReference type="Google" id="ProtNLM"/>
    </source>
</evidence>
<dbReference type="PATRIC" id="fig|1329909.3.peg.3476"/>
<dbReference type="InterPro" id="IPR052546">
    <property type="entry name" value="Transposase_8_domain"/>
</dbReference>
<proteinExistence type="predicted"/>
<keyword evidence="2" id="KW-1185">Reference proteome</keyword>
<comment type="caution">
    <text evidence="1">The sequence shown here is derived from an EMBL/GenBank/DDBJ whole genome shotgun (WGS) entry which is preliminary data.</text>
</comment>
<sequence length="152" mass="16367">MKRKQFSEEQIIGILKEAEAGAVVTDLCRKHGMSSATYYAWKAKYGGLEVSDAKRLRALEEENAKLKRLLAGEAPGALWVELNAGPVGQSRLQRSMVGCGCLIGDPLDRPLSQPGDQRLVALGGVGELALGAGRVDMAVEARFGDVDADRLW</sequence>
<gene>
    <name evidence="1" type="ORF">L288_18075</name>
</gene>
<organism evidence="1 2">
    <name type="scientific">Sphingobium quisquiliarum P25</name>
    <dbReference type="NCBI Taxonomy" id="1329909"/>
    <lineage>
        <taxon>Bacteria</taxon>
        <taxon>Pseudomonadati</taxon>
        <taxon>Pseudomonadota</taxon>
        <taxon>Alphaproteobacteria</taxon>
        <taxon>Sphingomonadales</taxon>
        <taxon>Sphingomonadaceae</taxon>
        <taxon>Sphingobium</taxon>
    </lineage>
</organism>